<comment type="caution">
    <text evidence="5">The sequence shown here is derived from an EMBL/GenBank/DDBJ whole genome shotgun (WGS) entry which is preliminary data.</text>
</comment>
<dbReference type="InterPro" id="IPR002938">
    <property type="entry name" value="FAD-bd"/>
</dbReference>
<dbReference type="InterPro" id="IPR036188">
    <property type="entry name" value="FAD/NAD-bd_sf"/>
</dbReference>
<keyword evidence="3" id="KW-0274">FAD</keyword>
<evidence type="ECO:0000256" key="2">
    <source>
        <dbReference type="ARBA" id="ARBA00022630"/>
    </source>
</evidence>
<name>A0ABW6WTV6_9ACTN</name>
<dbReference type="RefSeq" id="WP_020515068.1">
    <property type="nucleotide sequence ID" value="NZ_JBIAZU010000009.1"/>
</dbReference>
<keyword evidence="5" id="KW-0503">Monooxygenase</keyword>
<organism evidence="5 6">
    <name type="scientific">Paractinoplanes globisporus</name>
    <dbReference type="NCBI Taxonomy" id="113565"/>
    <lineage>
        <taxon>Bacteria</taxon>
        <taxon>Bacillati</taxon>
        <taxon>Actinomycetota</taxon>
        <taxon>Actinomycetes</taxon>
        <taxon>Micromonosporales</taxon>
        <taxon>Micromonosporaceae</taxon>
        <taxon>Paractinoplanes</taxon>
    </lineage>
</organism>
<dbReference type="InterPro" id="IPR050641">
    <property type="entry name" value="RIFMO-like"/>
</dbReference>
<proteinExistence type="predicted"/>
<keyword evidence="5" id="KW-0560">Oxidoreductase</keyword>
<keyword evidence="2" id="KW-0285">Flavoprotein</keyword>
<feature type="domain" description="FAD-binding" evidence="4">
    <location>
        <begin position="2"/>
        <end position="334"/>
    </location>
</feature>
<dbReference type="Proteomes" id="UP001602245">
    <property type="component" value="Unassembled WGS sequence"/>
</dbReference>
<reference evidence="5 6" key="1">
    <citation type="submission" date="2024-10" db="EMBL/GenBank/DDBJ databases">
        <title>The Natural Products Discovery Center: Release of the First 8490 Sequenced Strains for Exploring Actinobacteria Biosynthetic Diversity.</title>
        <authorList>
            <person name="Kalkreuter E."/>
            <person name="Kautsar S.A."/>
            <person name="Yang D."/>
            <person name="Bader C.D."/>
            <person name="Teijaro C.N."/>
            <person name="Fluegel L."/>
            <person name="Davis C.M."/>
            <person name="Simpson J.R."/>
            <person name="Lauterbach L."/>
            <person name="Steele A.D."/>
            <person name="Gui C."/>
            <person name="Meng S."/>
            <person name="Li G."/>
            <person name="Viehrig K."/>
            <person name="Ye F."/>
            <person name="Su P."/>
            <person name="Kiefer A.F."/>
            <person name="Nichols A."/>
            <person name="Cepeda A.J."/>
            <person name="Yan W."/>
            <person name="Fan B."/>
            <person name="Jiang Y."/>
            <person name="Adhikari A."/>
            <person name="Zheng C.-J."/>
            <person name="Schuster L."/>
            <person name="Cowan T.M."/>
            <person name="Smanski M.J."/>
            <person name="Chevrette M.G."/>
            <person name="De Carvalho L.P.S."/>
            <person name="Shen B."/>
        </authorList>
    </citation>
    <scope>NUCLEOTIDE SEQUENCE [LARGE SCALE GENOMIC DNA]</scope>
    <source>
        <strain evidence="5 6">NPDC000087</strain>
    </source>
</reference>
<evidence type="ECO:0000256" key="1">
    <source>
        <dbReference type="ARBA" id="ARBA00001974"/>
    </source>
</evidence>
<evidence type="ECO:0000256" key="3">
    <source>
        <dbReference type="ARBA" id="ARBA00022827"/>
    </source>
</evidence>
<dbReference type="EMBL" id="JBIAZU010000009">
    <property type="protein sequence ID" value="MFF5296727.1"/>
    <property type="molecule type" value="Genomic_DNA"/>
</dbReference>
<evidence type="ECO:0000313" key="6">
    <source>
        <dbReference type="Proteomes" id="UP001602245"/>
    </source>
</evidence>
<gene>
    <name evidence="5" type="ORF">ACFY35_45475</name>
</gene>
<evidence type="ECO:0000259" key="4">
    <source>
        <dbReference type="Pfam" id="PF01494"/>
    </source>
</evidence>
<accession>A0ABW6WTV6</accession>
<dbReference type="PANTHER" id="PTHR43004:SF19">
    <property type="entry name" value="BINDING MONOOXYGENASE, PUTATIVE (JCVI)-RELATED"/>
    <property type="match status" value="1"/>
</dbReference>
<dbReference type="PANTHER" id="PTHR43004">
    <property type="entry name" value="TRK SYSTEM POTASSIUM UPTAKE PROTEIN"/>
    <property type="match status" value="1"/>
</dbReference>
<protein>
    <submittedName>
        <fullName evidence="5">FAD-dependent monooxygenase</fullName>
    </submittedName>
</protein>
<sequence>MDADVVVVGAGPVGLLLAAELALAGVRPIVLERLDEPSHQPKARGIGPLAAEALRRRGLGPDLDREHADGLRKLEREHGTTRAHFAWIHKIDADAADPGRRGALIGQPALEALLRRRLDELGVKVLFGHAVTGLKNESAQVTLTVESAAGSREVVTGYAVGCDGGRSTVRKLGEFDFPGTPPSMTVRFARGHVEGALPAPGRLPKGTLQYGDGMVATYDFEDTFDRSAPLDADDMRASVRRVTGVDVEISDFAGGLRFTDQARQAATYRRGRTLLAGDAAHVHSPSGGQGLNLGLMDAMNLGWKLAAAVRGDDRLLDSYTAERHPVGAAVLRNTRAQSALLAPGPQVDALRDVFSDLMDLPEVNRYLSRLISGVTIRYDLPYATTHPMAGLACPPLIVDGVPLEELTTSGRPLLLHPEAKAIGDDRVDAVVAHDLGDDRLAAVLLRPDGVIAGAGLDDDLRSAIKAWF</sequence>
<keyword evidence="6" id="KW-1185">Reference proteome</keyword>
<dbReference type="PRINTS" id="PR00420">
    <property type="entry name" value="RNGMNOXGNASE"/>
</dbReference>
<evidence type="ECO:0000313" key="5">
    <source>
        <dbReference type="EMBL" id="MFF5296727.1"/>
    </source>
</evidence>
<comment type="cofactor">
    <cofactor evidence="1">
        <name>FAD</name>
        <dbReference type="ChEBI" id="CHEBI:57692"/>
    </cofactor>
</comment>
<dbReference type="Pfam" id="PF21274">
    <property type="entry name" value="Rng_hyd_C"/>
    <property type="match status" value="1"/>
</dbReference>
<dbReference type="Gene3D" id="3.50.50.60">
    <property type="entry name" value="FAD/NAD(P)-binding domain"/>
    <property type="match status" value="2"/>
</dbReference>
<dbReference type="GO" id="GO:0004497">
    <property type="term" value="F:monooxygenase activity"/>
    <property type="evidence" value="ECO:0007669"/>
    <property type="project" value="UniProtKB-KW"/>
</dbReference>
<dbReference type="Gene3D" id="3.40.30.120">
    <property type="match status" value="1"/>
</dbReference>
<dbReference type="Pfam" id="PF01494">
    <property type="entry name" value="FAD_binding_3"/>
    <property type="match status" value="1"/>
</dbReference>
<dbReference type="SUPFAM" id="SSF51905">
    <property type="entry name" value="FAD/NAD(P)-binding domain"/>
    <property type="match status" value="1"/>
</dbReference>